<name>A0AAU9ULI8_EUPED</name>
<evidence type="ECO:0000256" key="6">
    <source>
        <dbReference type="SAM" id="MobiDB-lite"/>
    </source>
</evidence>
<feature type="compositionally biased region" description="Basic and acidic residues" evidence="6">
    <location>
        <begin position="46"/>
        <end position="62"/>
    </location>
</feature>
<dbReference type="InterPro" id="IPR052035">
    <property type="entry name" value="ZnF_BED_domain_contain"/>
</dbReference>
<keyword evidence="2" id="KW-0479">Metal-binding</keyword>
<evidence type="ECO:0000256" key="2">
    <source>
        <dbReference type="ARBA" id="ARBA00022723"/>
    </source>
</evidence>
<evidence type="ECO:0000256" key="5">
    <source>
        <dbReference type="ARBA" id="ARBA00023242"/>
    </source>
</evidence>
<dbReference type="Proteomes" id="UP001153954">
    <property type="component" value="Unassembled WGS sequence"/>
</dbReference>
<keyword evidence="8" id="KW-1185">Reference proteome</keyword>
<evidence type="ECO:0000313" key="8">
    <source>
        <dbReference type="Proteomes" id="UP001153954"/>
    </source>
</evidence>
<gene>
    <name evidence="7" type="ORF">EEDITHA_LOCUS13874</name>
</gene>
<feature type="compositionally biased region" description="Polar residues" evidence="6">
    <location>
        <begin position="493"/>
        <end position="503"/>
    </location>
</feature>
<feature type="compositionally biased region" description="Polar residues" evidence="6">
    <location>
        <begin position="64"/>
        <end position="82"/>
    </location>
</feature>
<feature type="region of interest" description="Disordered" evidence="6">
    <location>
        <begin position="469"/>
        <end position="503"/>
    </location>
</feature>
<evidence type="ECO:0000256" key="4">
    <source>
        <dbReference type="ARBA" id="ARBA00022833"/>
    </source>
</evidence>
<feature type="compositionally biased region" description="Low complexity" evidence="6">
    <location>
        <begin position="472"/>
        <end position="492"/>
    </location>
</feature>
<comment type="caution">
    <text evidence="7">The sequence shown here is derived from an EMBL/GenBank/DDBJ whole genome shotgun (WGS) entry which is preliminary data.</text>
</comment>
<evidence type="ECO:0000256" key="3">
    <source>
        <dbReference type="ARBA" id="ARBA00022771"/>
    </source>
</evidence>
<dbReference type="GO" id="GO:0005634">
    <property type="term" value="C:nucleus"/>
    <property type="evidence" value="ECO:0007669"/>
    <property type="project" value="UniProtKB-SubCell"/>
</dbReference>
<organism evidence="7 8">
    <name type="scientific">Euphydryas editha</name>
    <name type="common">Edith's checkerspot</name>
    <dbReference type="NCBI Taxonomy" id="104508"/>
    <lineage>
        <taxon>Eukaryota</taxon>
        <taxon>Metazoa</taxon>
        <taxon>Ecdysozoa</taxon>
        <taxon>Arthropoda</taxon>
        <taxon>Hexapoda</taxon>
        <taxon>Insecta</taxon>
        <taxon>Pterygota</taxon>
        <taxon>Neoptera</taxon>
        <taxon>Endopterygota</taxon>
        <taxon>Lepidoptera</taxon>
        <taxon>Glossata</taxon>
        <taxon>Ditrysia</taxon>
        <taxon>Papilionoidea</taxon>
        <taxon>Nymphalidae</taxon>
        <taxon>Nymphalinae</taxon>
        <taxon>Euphydryas</taxon>
    </lineage>
</organism>
<dbReference type="AlphaFoldDB" id="A0AAU9ULI8"/>
<dbReference type="SUPFAM" id="SSF140996">
    <property type="entry name" value="Hermes dimerisation domain"/>
    <property type="match status" value="1"/>
</dbReference>
<keyword evidence="3" id="KW-0863">Zinc-finger</keyword>
<comment type="subcellular location">
    <subcellularLocation>
        <location evidence="1">Nucleus</location>
    </subcellularLocation>
</comment>
<keyword evidence="5" id="KW-0539">Nucleus</keyword>
<dbReference type="InterPro" id="IPR012337">
    <property type="entry name" value="RNaseH-like_sf"/>
</dbReference>
<reference evidence="7" key="1">
    <citation type="submission" date="2022-03" db="EMBL/GenBank/DDBJ databases">
        <authorList>
            <person name="Tunstrom K."/>
        </authorList>
    </citation>
    <scope>NUCLEOTIDE SEQUENCE</scope>
</reference>
<dbReference type="EMBL" id="CAKOGL010000020">
    <property type="protein sequence ID" value="CAH2098796.1"/>
    <property type="molecule type" value="Genomic_DNA"/>
</dbReference>
<dbReference type="GO" id="GO:0008270">
    <property type="term" value="F:zinc ion binding"/>
    <property type="evidence" value="ECO:0007669"/>
    <property type="project" value="UniProtKB-KW"/>
</dbReference>
<keyword evidence="4" id="KW-0862">Zinc</keyword>
<evidence type="ECO:0008006" key="9">
    <source>
        <dbReference type="Google" id="ProtNLM"/>
    </source>
</evidence>
<proteinExistence type="predicted"/>
<sequence>METVNRKISAVLNHFMENGPKKAKCSLIVLLVEDRQQAIGSADPEPNLHPDASVETKDERKFTPQATSSSQLSIKNYTQSTKPLPPRRAEQIDEQLVKMFAKGHYPFRMVEDVEFKKLISVLNPQYALPTRKTISESILQKLYNKCMEKVKSEVKEEGQAFCLTTDGWTSINNDNFIALTVHYISTTSDETKLKSNLIGCVEYNERHTSDNLAAFLRTIMAEWNIADYTTAIVTDNAANITAAIRDIGRYHIPCFAHSINLAVQAALTPLSETLIKVKSIVEFFKRSSHAQHKLREMQQQLNLGVLKLKQDVPTRWNSTYDMLQRLLSAKDAVIATIAIMRQELALNNDDWLVIESAAPILKLFYDITVETSAEKNVSLAKVIPLCGIMNNHIKAHLNNHTLSTRVQIMVNTLDKQLEKRFSNIEKHVLYSEATILDPRFKNKGFSQINNFDQAVATLKKKVGSSLQKTVMTLPSTPEPSTSSRPRLLPSRPYGTNLTKKWQS</sequence>
<dbReference type="PANTHER" id="PTHR46481:SF10">
    <property type="entry name" value="ZINC FINGER BED DOMAIN-CONTAINING PROTEIN 39"/>
    <property type="match status" value="1"/>
</dbReference>
<protein>
    <recommendedName>
        <fullName evidence="9">Zinc finger BED domain-containing protein 1</fullName>
    </recommendedName>
</protein>
<accession>A0AAU9ULI8</accession>
<dbReference type="PANTHER" id="PTHR46481">
    <property type="entry name" value="ZINC FINGER BED DOMAIN-CONTAINING PROTEIN 4"/>
    <property type="match status" value="1"/>
</dbReference>
<dbReference type="SUPFAM" id="SSF53098">
    <property type="entry name" value="Ribonuclease H-like"/>
    <property type="match status" value="1"/>
</dbReference>
<feature type="region of interest" description="Disordered" evidence="6">
    <location>
        <begin position="40"/>
        <end position="87"/>
    </location>
</feature>
<evidence type="ECO:0000256" key="1">
    <source>
        <dbReference type="ARBA" id="ARBA00004123"/>
    </source>
</evidence>
<evidence type="ECO:0000313" key="7">
    <source>
        <dbReference type="EMBL" id="CAH2098796.1"/>
    </source>
</evidence>